<name>I4Y530_WALMC</name>
<reference evidence="2 3" key="1">
    <citation type="journal article" date="2012" name="Fungal Genet. Biol.">
        <title>The genome of the xerotolerant mold Wallemia sebi reveals adaptations to osmotic stress and suggests cryptic sexual reproduction.</title>
        <authorList>
            <person name="Padamsee M."/>
            <person name="Kumar T.K.A."/>
            <person name="Riley R."/>
            <person name="Binder M."/>
            <person name="Boyd A."/>
            <person name="Calvo A.M."/>
            <person name="Furukawa K."/>
            <person name="Hesse C."/>
            <person name="Hohmann S."/>
            <person name="James T.Y."/>
            <person name="LaButti K."/>
            <person name="Lapidus A."/>
            <person name="Lindquist E."/>
            <person name="Lucas S."/>
            <person name="Miller K."/>
            <person name="Shantappa S."/>
            <person name="Grigoriev I.V."/>
            <person name="Hibbett D.S."/>
            <person name="McLaughlin D.J."/>
            <person name="Spatafora J.W."/>
            <person name="Aime M.C."/>
        </authorList>
    </citation>
    <scope>NUCLEOTIDE SEQUENCE [LARGE SCALE GENOMIC DNA]</scope>
    <source>
        <strain evidence="3">ATCC MYA-4683 / CBS 633.66</strain>
    </source>
</reference>
<organism evidence="2 3">
    <name type="scientific">Wallemia mellicola (strain ATCC MYA-4683 / CBS 633.66)</name>
    <name type="common">Wallemia sebi (CBS 633.66)</name>
    <dbReference type="NCBI Taxonomy" id="671144"/>
    <lineage>
        <taxon>Eukaryota</taxon>
        <taxon>Fungi</taxon>
        <taxon>Dikarya</taxon>
        <taxon>Basidiomycota</taxon>
        <taxon>Wallemiomycotina</taxon>
        <taxon>Wallemiomycetes</taxon>
        <taxon>Wallemiales</taxon>
        <taxon>Wallemiaceae</taxon>
        <taxon>Wallemia</taxon>
    </lineage>
</organism>
<keyword evidence="3" id="KW-1185">Reference proteome</keyword>
<keyword evidence="1" id="KW-0812">Transmembrane</keyword>
<dbReference type="InParanoid" id="I4Y530"/>
<keyword evidence="1" id="KW-1133">Transmembrane helix</keyword>
<evidence type="ECO:0000313" key="2">
    <source>
        <dbReference type="EMBL" id="EIM19072.1"/>
    </source>
</evidence>
<dbReference type="AlphaFoldDB" id="I4Y530"/>
<dbReference type="Proteomes" id="UP000005242">
    <property type="component" value="Unassembled WGS sequence"/>
</dbReference>
<evidence type="ECO:0000313" key="3">
    <source>
        <dbReference type="Proteomes" id="UP000005242"/>
    </source>
</evidence>
<sequence>MAIISSNDRFSESLFAVLALAFICTAVSFVSVVRSQPTPSSLMLREQILGETSIAKRNQISGTHAAMWFSAMVGSLRLAESVCATGQIYACVGVASVSALVVVAGAFRALLTKKRGVHSFTDALGTRYNIDLSILNGHVNTIRDGVTEPLRTEVGSAVNGGFRMVLHHTTYPHETGHLSAMGASPYRNHKRQEHEAEDSEENIYVEYVYDDENKDMEKDLGQKYQDDMVGMTYQAYTEEDLYYQGVWGAQYGEGDTRSECGYFTQSEGDYWFFHAGEAQSYMKMFC</sequence>
<dbReference type="KEGG" id="wse:WALSEDRAFT_61653"/>
<protein>
    <submittedName>
        <fullName evidence="2">Uncharacterized protein</fullName>
    </submittedName>
</protein>
<dbReference type="GeneID" id="18474661"/>
<dbReference type="EMBL" id="JH668262">
    <property type="protein sequence ID" value="EIM19072.1"/>
    <property type="molecule type" value="Genomic_DNA"/>
</dbReference>
<feature type="transmembrane region" description="Helical" evidence="1">
    <location>
        <begin position="87"/>
        <end position="111"/>
    </location>
</feature>
<accession>I4Y530</accession>
<dbReference type="RefSeq" id="XP_006960879.1">
    <property type="nucleotide sequence ID" value="XM_006960817.1"/>
</dbReference>
<evidence type="ECO:0000256" key="1">
    <source>
        <dbReference type="SAM" id="Phobius"/>
    </source>
</evidence>
<keyword evidence="1" id="KW-0472">Membrane</keyword>
<proteinExistence type="predicted"/>
<gene>
    <name evidence="2" type="ORF">WALSEDRAFT_61653</name>
</gene>
<dbReference type="HOGENOM" id="CLU_973878_0_0_1"/>